<accession>A0AAD8EPL5</accession>
<reference evidence="1" key="2">
    <citation type="submission" date="2023-05" db="EMBL/GenBank/DDBJ databases">
        <authorList>
            <person name="Fouks B."/>
        </authorList>
    </citation>
    <scope>NUCLEOTIDE SEQUENCE</scope>
    <source>
        <strain evidence="1">Stay&amp;Tobe</strain>
        <tissue evidence="1">Testes</tissue>
    </source>
</reference>
<gene>
    <name evidence="1" type="ORF">L9F63_011763</name>
</gene>
<evidence type="ECO:0000313" key="1">
    <source>
        <dbReference type="EMBL" id="KAJ9597374.1"/>
    </source>
</evidence>
<protein>
    <submittedName>
        <fullName evidence="1">Uncharacterized protein</fullName>
    </submittedName>
</protein>
<evidence type="ECO:0000313" key="2">
    <source>
        <dbReference type="Proteomes" id="UP001233999"/>
    </source>
</evidence>
<name>A0AAD8EPL5_DIPPU</name>
<dbReference type="EMBL" id="JASPKZ010001615">
    <property type="protein sequence ID" value="KAJ9597374.1"/>
    <property type="molecule type" value="Genomic_DNA"/>
</dbReference>
<feature type="non-terminal residue" evidence="1">
    <location>
        <position position="1"/>
    </location>
</feature>
<organism evidence="1 2">
    <name type="scientific">Diploptera punctata</name>
    <name type="common">Pacific beetle cockroach</name>
    <dbReference type="NCBI Taxonomy" id="6984"/>
    <lineage>
        <taxon>Eukaryota</taxon>
        <taxon>Metazoa</taxon>
        <taxon>Ecdysozoa</taxon>
        <taxon>Arthropoda</taxon>
        <taxon>Hexapoda</taxon>
        <taxon>Insecta</taxon>
        <taxon>Pterygota</taxon>
        <taxon>Neoptera</taxon>
        <taxon>Polyneoptera</taxon>
        <taxon>Dictyoptera</taxon>
        <taxon>Blattodea</taxon>
        <taxon>Blaberoidea</taxon>
        <taxon>Blaberidae</taxon>
        <taxon>Diplopterinae</taxon>
        <taxon>Diploptera</taxon>
    </lineage>
</organism>
<sequence>THRTDPNVRRLVYNMYRGMLGTYNDKANDIISTLPKEMVREDQGIARQLESMMGKTLASDAEPSDSITGCCRKNVCTKYLIQTKGGEKKPEL</sequence>
<dbReference type="Proteomes" id="UP001233999">
    <property type="component" value="Unassembled WGS sequence"/>
</dbReference>
<keyword evidence="2" id="KW-1185">Reference proteome</keyword>
<dbReference type="AlphaFoldDB" id="A0AAD8EPL5"/>
<comment type="caution">
    <text evidence="1">The sequence shown here is derived from an EMBL/GenBank/DDBJ whole genome shotgun (WGS) entry which is preliminary data.</text>
</comment>
<reference evidence="1" key="1">
    <citation type="journal article" date="2023" name="IScience">
        <title>Live-bearing cockroach genome reveals convergent evolutionary mechanisms linked to viviparity in insects and beyond.</title>
        <authorList>
            <person name="Fouks B."/>
            <person name="Harrison M.C."/>
            <person name="Mikhailova A.A."/>
            <person name="Marchal E."/>
            <person name="English S."/>
            <person name="Carruthers M."/>
            <person name="Jennings E.C."/>
            <person name="Chiamaka E.L."/>
            <person name="Frigard R.A."/>
            <person name="Pippel M."/>
            <person name="Attardo G.M."/>
            <person name="Benoit J.B."/>
            <person name="Bornberg-Bauer E."/>
            <person name="Tobe S.S."/>
        </authorList>
    </citation>
    <scope>NUCLEOTIDE SEQUENCE</scope>
    <source>
        <strain evidence="1">Stay&amp;Tobe</strain>
    </source>
</reference>
<feature type="non-terminal residue" evidence="1">
    <location>
        <position position="92"/>
    </location>
</feature>
<proteinExistence type="predicted"/>